<dbReference type="Proteomes" id="UP001642409">
    <property type="component" value="Unassembled WGS sequence"/>
</dbReference>
<dbReference type="EMBL" id="CAXDID020000409">
    <property type="protein sequence ID" value="CAL6088593.1"/>
    <property type="molecule type" value="Genomic_DNA"/>
</dbReference>
<protein>
    <submittedName>
        <fullName evidence="1">Hypothetical_protein</fullName>
    </submittedName>
</protein>
<comment type="caution">
    <text evidence="1">The sequence shown here is derived from an EMBL/GenBank/DDBJ whole genome shotgun (WGS) entry which is preliminary data.</text>
</comment>
<organism evidence="1 2">
    <name type="scientific">Hexamita inflata</name>
    <dbReference type="NCBI Taxonomy" id="28002"/>
    <lineage>
        <taxon>Eukaryota</taxon>
        <taxon>Metamonada</taxon>
        <taxon>Diplomonadida</taxon>
        <taxon>Hexamitidae</taxon>
        <taxon>Hexamitinae</taxon>
        <taxon>Hexamita</taxon>
    </lineage>
</organism>
<name>A0ABP1LMJ0_9EUKA</name>
<sequence>MPFTIFVHDDPAQKQKITRLSAEYISHKTRIEMFKSGQDNAFRTIDLSKVNIDISRIGKTPKMFETKIDNETIYFERLEELKYMLNQLKNNIGDAEYAKKLLWCPSQL</sequence>
<evidence type="ECO:0000313" key="2">
    <source>
        <dbReference type="Proteomes" id="UP001642409"/>
    </source>
</evidence>
<keyword evidence="2" id="KW-1185">Reference proteome</keyword>
<evidence type="ECO:0000313" key="1">
    <source>
        <dbReference type="EMBL" id="CAL6088593.1"/>
    </source>
</evidence>
<reference evidence="1 2" key="1">
    <citation type="submission" date="2024-07" db="EMBL/GenBank/DDBJ databases">
        <authorList>
            <person name="Akdeniz Z."/>
        </authorList>
    </citation>
    <scope>NUCLEOTIDE SEQUENCE [LARGE SCALE GENOMIC DNA]</scope>
</reference>
<accession>A0ABP1LMJ0</accession>
<proteinExistence type="predicted"/>
<gene>
    <name evidence="1" type="ORF">HINF_LOCUS64203</name>
</gene>